<evidence type="ECO:0000313" key="3">
    <source>
        <dbReference type="EnsemblMetazoa" id="XP_014252853.1"/>
    </source>
</evidence>
<feature type="domain" description="Little elongation complex subunit 2 C-terminal" evidence="2">
    <location>
        <begin position="480"/>
        <end position="688"/>
    </location>
</feature>
<proteinExistence type="predicted"/>
<dbReference type="OrthoDB" id="6288737at2759"/>
<dbReference type="InterPro" id="IPR019535">
    <property type="entry name" value="ICE2_C"/>
</dbReference>
<organism evidence="3 4">
    <name type="scientific">Cimex lectularius</name>
    <name type="common">Bed bug</name>
    <name type="synonym">Acanthia lectularia</name>
    <dbReference type="NCBI Taxonomy" id="79782"/>
    <lineage>
        <taxon>Eukaryota</taxon>
        <taxon>Metazoa</taxon>
        <taxon>Ecdysozoa</taxon>
        <taxon>Arthropoda</taxon>
        <taxon>Hexapoda</taxon>
        <taxon>Insecta</taxon>
        <taxon>Pterygota</taxon>
        <taxon>Neoptera</taxon>
        <taxon>Paraneoptera</taxon>
        <taxon>Hemiptera</taxon>
        <taxon>Heteroptera</taxon>
        <taxon>Panheteroptera</taxon>
        <taxon>Cimicomorpha</taxon>
        <taxon>Cimicidae</taxon>
        <taxon>Cimex</taxon>
    </lineage>
</organism>
<dbReference type="KEGG" id="clec:106668521"/>
<dbReference type="RefSeq" id="XP_014252853.1">
    <property type="nucleotide sequence ID" value="XM_014397367.2"/>
</dbReference>
<dbReference type="GO" id="GO:0042796">
    <property type="term" value="P:snRNA transcription by RNA polymerase III"/>
    <property type="evidence" value="ECO:0007669"/>
    <property type="project" value="TreeGrafter"/>
</dbReference>
<accession>A0A8I6RWS6</accession>
<feature type="compositionally biased region" description="Polar residues" evidence="1">
    <location>
        <begin position="440"/>
        <end position="450"/>
    </location>
</feature>
<dbReference type="Pfam" id="PF10505">
    <property type="entry name" value="NARG2_C"/>
    <property type="match status" value="1"/>
</dbReference>
<keyword evidence="4" id="KW-1185">Reference proteome</keyword>
<dbReference type="PANTHER" id="PTHR14633">
    <property type="entry name" value="LITTLE ELONGATION COMPLEX SUBUNIT 2"/>
    <property type="match status" value="1"/>
</dbReference>
<sequence length="739" mass="85467">MNPVFTHEGDFVRFWKDVPDVSSVSFQDSVDEIYQHSYVCKSFRCEFEVESTFTKKGLKSVKDGDVKLDEKQKLAIDMKVPGFTLKSYIPQQSCFKTSDMVELFNITLLMSQGKELTHEQQKMLAEHSQALQNEQASYQNFAMNQWMHFAMNKHSQITPEVMKYVNKFWKLKLERVREYPKYFSNVMSIPLKDNDLNANYRGTFTYINTVAHIGKRTAKYSFPHLRMFLVKAQDVFEKMNNDLDALASDNTSTKHGWPQYKTVYKNLLYAQYHPEVSKDKKAESIAYNSDVQIVMSASAFCALINHSGHESSWDIFVLVKEVERETGVKKIVFLDKKLPPKAMTIVDRQKFFMKKAIKRLLVKPATEMRAQFPKMYDCTELETFGIDSGSNNSINPQPSENTCLSTAVEDDFETDQSVHSDDLCIETDKEDNECGKDTESYNSDNMVDGNQNKKRKEINEKSSVSSHNGKNENRTTNFIINYNLWEMKACHEENVLSKKTRLKDLKLLVRVSHEGRGTFAYSKMGRFKLSAKLEYQPEYGAESVTLEESLKDWSSILLRPNTMLGRVRMDPITGEMIQVEKKNLLDLTTECRRLHNFNPYDRLRAAHTILDKLTELKPGSYIINHEYESESFVTIFKETDRNHTLNLSLKYCTINVEDVASPHFPWRPLDTMVITPTFHYFRRVPCCFVTSRFKNPAQKKALKINAKDKTVTSKKTKKSKKTGKKNVALNFSDTSMDVV</sequence>
<name>A0A8I6RWS6_CIMLE</name>
<feature type="region of interest" description="Disordered" evidence="1">
    <location>
        <begin position="430"/>
        <end position="472"/>
    </location>
</feature>
<dbReference type="GO" id="GO:0042795">
    <property type="term" value="P:snRNA transcription by RNA polymerase II"/>
    <property type="evidence" value="ECO:0007669"/>
    <property type="project" value="TreeGrafter"/>
</dbReference>
<dbReference type="Proteomes" id="UP000494040">
    <property type="component" value="Unassembled WGS sequence"/>
</dbReference>
<feature type="compositionally biased region" description="Polar residues" evidence="1">
    <location>
        <begin position="461"/>
        <end position="472"/>
    </location>
</feature>
<evidence type="ECO:0000313" key="4">
    <source>
        <dbReference type="Proteomes" id="UP000494040"/>
    </source>
</evidence>
<reference evidence="3" key="1">
    <citation type="submission" date="2022-01" db="UniProtKB">
        <authorList>
            <consortium name="EnsemblMetazoa"/>
        </authorList>
    </citation>
    <scope>IDENTIFICATION</scope>
</reference>
<evidence type="ECO:0000256" key="1">
    <source>
        <dbReference type="SAM" id="MobiDB-lite"/>
    </source>
</evidence>
<dbReference type="GO" id="GO:0008023">
    <property type="term" value="C:transcription elongation factor complex"/>
    <property type="evidence" value="ECO:0007669"/>
    <property type="project" value="InterPro"/>
</dbReference>
<evidence type="ECO:0000259" key="2">
    <source>
        <dbReference type="Pfam" id="PF10505"/>
    </source>
</evidence>
<dbReference type="OMA" id="VIMTESH"/>
<dbReference type="EnsemblMetazoa" id="XM_014397367.2">
    <property type="protein sequence ID" value="XP_014252853.1"/>
    <property type="gene ID" value="LOC106668521"/>
</dbReference>
<dbReference type="PANTHER" id="PTHR14633:SF3">
    <property type="entry name" value="LITTLE ELONGATION COMPLEX SUBUNIT 2"/>
    <property type="match status" value="1"/>
</dbReference>
<protein>
    <recommendedName>
        <fullName evidence="2">Little elongation complex subunit 2 C-terminal domain-containing protein</fullName>
    </recommendedName>
</protein>
<dbReference type="GeneID" id="106668521"/>
<dbReference type="AlphaFoldDB" id="A0A8I6RWS6"/>
<dbReference type="GO" id="GO:0045945">
    <property type="term" value="P:positive regulation of transcription by RNA polymerase III"/>
    <property type="evidence" value="ECO:0007669"/>
    <property type="project" value="TreeGrafter"/>
</dbReference>